<accession>A0ABD3A941</accession>
<evidence type="ECO:0000313" key="1">
    <source>
        <dbReference type="EMBL" id="KAL3528222.1"/>
    </source>
</evidence>
<dbReference type="EMBL" id="JBJUIK010000005">
    <property type="protein sequence ID" value="KAL3528222.1"/>
    <property type="molecule type" value="Genomic_DNA"/>
</dbReference>
<dbReference type="AlphaFoldDB" id="A0ABD3A941"/>
<name>A0ABD3A941_9GENT</name>
<keyword evidence="2" id="KW-1185">Reference proteome</keyword>
<organism evidence="1 2">
    <name type="scientific">Cinchona calisaya</name>
    <dbReference type="NCBI Taxonomy" id="153742"/>
    <lineage>
        <taxon>Eukaryota</taxon>
        <taxon>Viridiplantae</taxon>
        <taxon>Streptophyta</taxon>
        <taxon>Embryophyta</taxon>
        <taxon>Tracheophyta</taxon>
        <taxon>Spermatophyta</taxon>
        <taxon>Magnoliopsida</taxon>
        <taxon>eudicotyledons</taxon>
        <taxon>Gunneridae</taxon>
        <taxon>Pentapetalae</taxon>
        <taxon>asterids</taxon>
        <taxon>lamiids</taxon>
        <taxon>Gentianales</taxon>
        <taxon>Rubiaceae</taxon>
        <taxon>Cinchonoideae</taxon>
        <taxon>Cinchoneae</taxon>
        <taxon>Cinchona</taxon>
    </lineage>
</organism>
<reference evidence="1 2" key="1">
    <citation type="submission" date="2024-11" db="EMBL/GenBank/DDBJ databases">
        <title>A near-complete genome assembly of Cinchona calisaya.</title>
        <authorList>
            <person name="Lian D.C."/>
            <person name="Zhao X.W."/>
            <person name="Wei L."/>
        </authorList>
    </citation>
    <scope>NUCLEOTIDE SEQUENCE [LARGE SCALE GENOMIC DNA]</scope>
    <source>
        <tissue evidence="1">Nenye</tissue>
    </source>
</reference>
<sequence length="149" mass="17912">MTKSLKVPFCSQEQQKDNDKMKVVVVKKYYIRYSSCTYCKKTTHLEKYHWWRLMEWVEIARNWVISQRCANLRTNTHKLNKYRQLNQMFRRSNSLLPHASKEWKINKISLIDNGFINYMTFNASMIKNLDNSFKSIVRIGNGGKRQTYS</sequence>
<protein>
    <submittedName>
        <fullName evidence="1">Uncharacterized protein</fullName>
    </submittedName>
</protein>
<comment type="caution">
    <text evidence="1">The sequence shown here is derived from an EMBL/GenBank/DDBJ whole genome shotgun (WGS) entry which is preliminary data.</text>
</comment>
<dbReference type="Proteomes" id="UP001630127">
    <property type="component" value="Unassembled WGS sequence"/>
</dbReference>
<evidence type="ECO:0000313" key="2">
    <source>
        <dbReference type="Proteomes" id="UP001630127"/>
    </source>
</evidence>
<gene>
    <name evidence="1" type="ORF">ACH5RR_012878</name>
</gene>
<proteinExistence type="predicted"/>